<accession>A0A8S1ETA4</accession>
<dbReference type="Gene3D" id="3.60.21.10">
    <property type="match status" value="1"/>
</dbReference>
<dbReference type="Proteomes" id="UP000494206">
    <property type="component" value="Unassembled WGS sequence"/>
</dbReference>
<dbReference type="SUPFAM" id="SSF56300">
    <property type="entry name" value="Metallo-dependent phosphatases"/>
    <property type="match status" value="1"/>
</dbReference>
<proteinExistence type="predicted"/>
<dbReference type="InterPro" id="IPR029052">
    <property type="entry name" value="Metallo-depent_PP-like"/>
</dbReference>
<feature type="domain" description="Serine/threonine specific protein phosphatases" evidence="1">
    <location>
        <begin position="53"/>
        <end position="339"/>
    </location>
</feature>
<dbReference type="Pfam" id="PF00149">
    <property type="entry name" value="Metallophos"/>
    <property type="match status" value="1"/>
</dbReference>
<sequence>MTSESVGLSNEATVQFVDVSEGINPDNVSYEQLGKNLWIYMMSYYPNGPKPKWEPKILSSLLDDSMKAMQNDPMVPNMATPAVVFGPIYGEADSLITLISMAGRPPDVNYVFLGCYLGHGFAPLESLAFLLCYKVLYPNRVILLKGHHEESIAIQLLKVNELLVQRGVAKLDAEKLVEQMKRTCSFMPPAALINTRILCVPGGPGPLMRKFGLKYLCDMNRLPKTINDKKIVMEASWSVLILNEAQKDMNGMPSFTMEQAAQFCVDNDIECLIRGRQLVDEGFLNKPREVITLVSAVAYLDNFRNYAACMKIEGRNATIIRYKMEEGEQLSLELVKPGMGRNAVW</sequence>
<dbReference type="InterPro" id="IPR004843">
    <property type="entry name" value="Calcineurin-like_PHP"/>
</dbReference>
<organism evidence="2 3">
    <name type="scientific">Caenorhabditis bovis</name>
    <dbReference type="NCBI Taxonomy" id="2654633"/>
    <lineage>
        <taxon>Eukaryota</taxon>
        <taxon>Metazoa</taxon>
        <taxon>Ecdysozoa</taxon>
        <taxon>Nematoda</taxon>
        <taxon>Chromadorea</taxon>
        <taxon>Rhabditida</taxon>
        <taxon>Rhabditina</taxon>
        <taxon>Rhabditomorpha</taxon>
        <taxon>Rhabditoidea</taxon>
        <taxon>Rhabditidae</taxon>
        <taxon>Peloderinae</taxon>
        <taxon>Caenorhabditis</taxon>
    </lineage>
</organism>
<protein>
    <recommendedName>
        <fullName evidence="1">Serine/threonine specific protein phosphatases domain-containing protein</fullName>
    </recommendedName>
</protein>
<dbReference type="EMBL" id="CADEPM010000004">
    <property type="protein sequence ID" value="CAB3405259.1"/>
    <property type="molecule type" value="Genomic_DNA"/>
</dbReference>
<dbReference type="PRINTS" id="PR00114">
    <property type="entry name" value="STPHPHTASE"/>
</dbReference>
<dbReference type="GO" id="GO:0005634">
    <property type="term" value="C:nucleus"/>
    <property type="evidence" value="ECO:0007669"/>
    <property type="project" value="TreeGrafter"/>
</dbReference>
<dbReference type="OrthoDB" id="5779555at2759"/>
<dbReference type="SMART" id="SM00156">
    <property type="entry name" value="PP2Ac"/>
    <property type="match status" value="1"/>
</dbReference>
<dbReference type="GO" id="GO:0005737">
    <property type="term" value="C:cytoplasm"/>
    <property type="evidence" value="ECO:0007669"/>
    <property type="project" value="TreeGrafter"/>
</dbReference>
<evidence type="ECO:0000313" key="2">
    <source>
        <dbReference type="EMBL" id="CAB3405259.1"/>
    </source>
</evidence>
<dbReference type="InterPro" id="IPR006186">
    <property type="entry name" value="Ser/Thr-sp_prot-phosphatase"/>
</dbReference>
<dbReference type="PANTHER" id="PTHR11668:SF4">
    <property type="entry name" value="SERINE_THREONINE SPECIFIC PROTEIN PHOSPHATASES DOMAIN-CONTAINING PROTEIN"/>
    <property type="match status" value="1"/>
</dbReference>
<name>A0A8S1ETA4_9PELO</name>
<dbReference type="AlphaFoldDB" id="A0A8S1ETA4"/>
<gene>
    <name evidence="2" type="ORF">CBOVIS_LOCUS7476</name>
</gene>
<dbReference type="PANTHER" id="PTHR11668">
    <property type="entry name" value="SERINE/THREONINE PROTEIN PHOSPHATASE"/>
    <property type="match status" value="1"/>
</dbReference>
<evidence type="ECO:0000313" key="3">
    <source>
        <dbReference type="Proteomes" id="UP000494206"/>
    </source>
</evidence>
<dbReference type="CDD" id="cd00144">
    <property type="entry name" value="MPP_PPP_family"/>
    <property type="match status" value="1"/>
</dbReference>
<keyword evidence="3" id="KW-1185">Reference proteome</keyword>
<reference evidence="2 3" key="1">
    <citation type="submission" date="2020-04" db="EMBL/GenBank/DDBJ databases">
        <authorList>
            <person name="Laetsch R D."/>
            <person name="Stevens L."/>
            <person name="Kumar S."/>
            <person name="Blaxter L. M."/>
        </authorList>
    </citation>
    <scope>NUCLEOTIDE SEQUENCE [LARGE SCALE GENOMIC DNA]</scope>
</reference>
<dbReference type="GO" id="GO:0004722">
    <property type="term" value="F:protein serine/threonine phosphatase activity"/>
    <property type="evidence" value="ECO:0007669"/>
    <property type="project" value="TreeGrafter"/>
</dbReference>
<comment type="caution">
    <text evidence="2">The sequence shown here is derived from an EMBL/GenBank/DDBJ whole genome shotgun (WGS) entry which is preliminary data.</text>
</comment>
<evidence type="ECO:0000259" key="1">
    <source>
        <dbReference type="SMART" id="SM00156"/>
    </source>
</evidence>
<dbReference type="InterPro" id="IPR050341">
    <property type="entry name" value="PP1_catalytic_subunit"/>
</dbReference>